<dbReference type="Proteomes" id="UP000321947">
    <property type="component" value="Unassembled WGS sequence"/>
</dbReference>
<dbReference type="OrthoDB" id="1743609at2759"/>
<dbReference type="Proteomes" id="UP000321393">
    <property type="component" value="Unassembled WGS sequence"/>
</dbReference>
<evidence type="ECO:0000313" key="2">
    <source>
        <dbReference type="EMBL" id="TYK18188.1"/>
    </source>
</evidence>
<proteinExistence type="predicted"/>
<comment type="caution">
    <text evidence="2">The sequence shown here is derived from an EMBL/GenBank/DDBJ whole genome shotgun (WGS) entry which is preliminary data.</text>
</comment>
<protein>
    <submittedName>
        <fullName evidence="2">LINE-1 retrotransposable element ORF2 protein</fullName>
    </submittedName>
</protein>
<gene>
    <name evidence="2" type="ORF">E5676_scaffold411G001230</name>
    <name evidence="1" type="ORF">E6C27_scaffold427G00130</name>
</gene>
<evidence type="ECO:0000313" key="1">
    <source>
        <dbReference type="EMBL" id="KAA0046650.1"/>
    </source>
</evidence>
<dbReference type="EMBL" id="SSTE01013763">
    <property type="protein sequence ID" value="KAA0046650.1"/>
    <property type="molecule type" value="Genomic_DNA"/>
</dbReference>
<dbReference type="AlphaFoldDB" id="A0A5D3D3C6"/>
<evidence type="ECO:0000313" key="3">
    <source>
        <dbReference type="Proteomes" id="UP000321393"/>
    </source>
</evidence>
<dbReference type="EMBL" id="SSTD01007927">
    <property type="protein sequence ID" value="TYK18188.1"/>
    <property type="molecule type" value="Genomic_DNA"/>
</dbReference>
<sequence length="107" mass="12480">MQHTWSNGQSFTRPKSKGGLGITNMKDINFAPLSNWLLRFHSKPYALWRKVISAKYEVTYAGEIPIKSKHSNFKAPWSSITKGLNWVERNYKWEVNNGENISFWFAN</sequence>
<reference evidence="3 4" key="1">
    <citation type="submission" date="2019-08" db="EMBL/GenBank/DDBJ databases">
        <title>Draft genome sequences of two oriental melons (Cucumis melo L. var makuwa).</title>
        <authorList>
            <person name="Kwon S.-Y."/>
        </authorList>
    </citation>
    <scope>NUCLEOTIDE SEQUENCE [LARGE SCALE GENOMIC DNA]</scope>
    <source>
        <strain evidence="4">cv. Chang Bougi</strain>
        <strain evidence="3">cv. SW 3</strain>
        <tissue evidence="2">Leaf</tissue>
    </source>
</reference>
<name>A0A5D3D3C6_CUCMM</name>
<organism evidence="2 4">
    <name type="scientific">Cucumis melo var. makuwa</name>
    <name type="common">Oriental melon</name>
    <dbReference type="NCBI Taxonomy" id="1194695"/>
    <lineage>
        <taxon>Eukaryota</taxon>
        <taxon>Viridiplantae</taxon>
        <taxon>Streptophyta</taxon>
        <taxon>Embryophyta</taxon>
        <taxon>Tracheophyta</taxon>
        <taxon>Spermatophyta</taxon>
        <taxon>Magnoliopsida</taxon>
        <taxon>eudicotyledons</taxon>
        <taxon>Gunneridae</taxon>
        <taxon>Pentapetalae</taxon>
        <taxon>rosids</taxon>
        <taxon>fabids</taxon>
        <taxon>Cucurbitales</taxon>
        <taxon>Cucurbitaceae</taxon>
        <taxon>Benincaseae</taxon>
        <taxon>Cucumis</taxon>
    </lineage>
</organism>
<evidence type="ECO:0000313" key="4">
    <source>
        <dbReference type="Proteomes" id="UP000321947"/>
    </source>
</evidence>
<accession>A0A5D3D3C6</accession>